<dbReference type="PANTHER" id="PTHR35794:SF2">
    <property type="entry name" value="CELL DIVISION PROTEIN DIVIVA"/>
    <property type="match status" value="1"/>
</dbReference>
<keyword evidence="7" id="KW-0131">Cell cycle</keyword>
<evidence type="ECO:0000256" key="5">
    <source>
        <dbReference type="ARBA" id="ARBA00022618"/>
    </source>
</evidence>
<keyword evidence="4" id="KW-0963">Cytoplasm</keyword>
<accession>A0A1G7XD34</accession>
<evidence type="ECO:0000256" key="7">
    <source>
        <dbReference type="ARBA" id="ARBA00023306"/>
    </source>
</evidence>
<feature type="coiled-coil region" evidence="9">
    <location>
        <begin position="155"/>
        <end position="211"/>
    </location>
</feature>
<dbReference type="InterPro" id="IPR007793">
    <property type="entry name" value="DivIVA_fam"/>
</dbReference>
<dbReference type="CDD" id="cd06503">
    <property type="entry name" value="ATP-synt_Fo_b"/>
    <property type="match status" value="1"/>
</dbReference>
<proteinExistence type="inferred from homology"/>
<evidence type="ECO:0000313" key="11">
    <source>
        <dbReference type="EMBL" id="SDG81500.1"/>
    </source>
</evidence>
<feature type="region of interest" description="Disordered" evidence="10">
    <location>
        <begin position="262"/>
        <end position="342"/>
    </location>
</feature>
<feature type="compositionally biased region" description="Gly residues" evidence="10">
    <location>
        <begin position="262"/>
        <end position="296"/>
    </location>
</feature>
<evidence type="ECO:0000256" key="4">
    <source>
        <dbReference type="ARBA" id="ARBA00022490"/>
    </source>
</evidence>
<evidence type="ECO:0000313" key="12">
    <source>
        <dbReference type="Proteomes" id="UP000198923"/>
    </source>
</evidence>
<dbReference type="InterPro" id="IPR019933">
    <property type="entry name" value="DivIVA_domain"/>
</dbReference>
<dbReference type="NCBIfam" id="TIGR03544">
    <property type="entry name" value="DivI1A_domain"/>
    <property type="match status" value="1"/>
</dbReference>
<dbReference type="Proteomes" id="UP000198923">
    <property type="component" value="Unassembled WGS sequence"/>
</dbReference>
<comment type="subcellular location">
    <subcellularLocation>
        <location evidence="1">Cytoplasm</location>
    </subcellularLocation>
</comment>
<dbReference type="PANTHER" id="PTHR35794">
    <property type="entry name" value="CELL DIVISION PROTEIN DIVIVA"/>
    <property type="match status" value="1"/>
</dbReference>
<sequence>MPLTPADVRNKQFSTTRLRPGYDEEEVDAFLDEVEAELDRLIQENEELRAKLAECLRGKVPGGMGMAMAPAPVAEPKPEMMLPPPPEPIKPPEPVQVPAPVSMMPPPEDNMDTAARVLALAQQTADQAISDARREADETVTRARREADEILGKARRQAEQVIGDARARAETLERDAQERHRQAMGSLVQTRDELERKVEELRSFEREYRSRLKLYLEDRLADLNVSADASGAFPIVGAAQMGANQIGAAPVGPPQIGSGQMGGGQMGGGQMGGGQMGPGQMGPGQMSGGQMGGGQMGPAPAMAPHGPGVQQAIPGGPPPFGADPAQHPGAFQTADGPHSDRR</sequence>
<evidence type="ECO:0000256" key="8">
    <source>
        <dbReference type="ARBA" id="ARBA00031737"/>
    </source>
</evidence>
<comment type="similarity">
    <text evidence="2">Belongs to the DivIVA family.</text>
</comment>
<protein>
    <recommendedName>
        <fullName evidence="3">Cell wall synthesis protein Wag31</fullName>
    </recommendedName>
    <alternativeName>
        <fullName evidence="8">Antigen 84</fullName>
    </alternativeName>
</protein>
<dbReference type="Gene3D" id="6.10.250.660">
    <property type="match status" value="1"/>
</dbReference>
<dbReference type="GO" id="GO:0051301">
    <property type="term" value="P:cell division"/>
    <property type="evidence" value="ECO:0007669"/>
    <property type="project" value="UniProtKB-KW"/>
</dbReference>
<evidence type="ECO:0000256" key="9">
    <source>
        <dbReference type="SAM" id="Coils"/>
    </source>
</evidence>
<feature type="coiled-coil region" evidence="9">
    <location>
        <begin position="24"/>
        <end position="58"/>
    </location>
</feature>
<evidence type="ECO:0000256" key="2">
    <source>
        <dbReference type="ARBA" id="ARBA00009008"/>
    </source>
</evidence>
<dbReference type="Pfam" id="PF05103">
    <property type="entry name" value="DivIVA"/>
    <property type="match status" value="1"/>
</dbReference>
<dbReference type="AlphaFoldDB" id="A0A1G7XD34"/>
<reference evidence="11 12" key="1">
    <citation type="submission" date="2016-10" db="EMBL/GenBank/DDBJ databases">
        <authorList>
            <person name="de Groot N.N."/>
        </authorList>
    </citation>
    <scope>NUCLEOTIDE SEQUENCE [LARGE SCALE GENOMIC DNA]</scope>
    <source>
        <strain evidence="11 12">CPCC 201354</strain>
    </source>
</reference>
<dbReference type="STRING" id="504805.SAMN05421505_108118"/>
<feature type="compositionally biased region" description="Low complexity" evidence="10">
    <location>
        <begin position="297"/>
        <end position="314"/>
    </location>
</feature>
<keyword evidence="12" id="KW-1185">Reference proteome</keyword>
<evidence type="ECO:0000256" key="3">
    <source>
        <dbReference type="ARBA" id="ARBA00018787"/>
    </source>
</evidence>
<evidence type="ECO:0000256" key="1">
    <source>
        <dbReference type="ARBA" id="ARBA00004496"/>
    </source>
</evidence>
<evidence type="ECO:0000256" key="10">
    <source>
        <dbReference type="SAM" id="MobiDB-lite"/>
    </source>
</evidence>
<keyword evidence="5" id="KW-0132">Cell division</keyword>
<keyword evidence="6 9" id="KW-0175">Coiled coil</keyword>
<organism evidence="11 12">
    <name type="scientific">Sinosporangium album</name>
    <dbReference type="NCBI Taxonomy" id="504805"/>
    <lineage>
        <taxon>Bacteria</taxon>
        <taxon>Bacillati</taxon>
        <taxon>Actinomycetota</taxon>
        <taxon>Actinomycetes</taxon>
        <taxon>Streptosporangiales</taxon>
        <taxon>Streptosporangiaceae</taxon>
        <taxon>Sinosporangium</taxon>
    </lineage>
</organism>
<evidence type="ECO:0000256" key="6">
    <source>
        <dbReference type="ARBA" id="ARBA00023054"/>
    </source>
</evidence>
<feature type="region of interest" description="Disordered" evidence="10">
    <location>
        <begin position="1"/>
        <end position="20"/>
    </location>
</feature>
<name>A0A1G7XD34_9ACTN</name>
<dbReference type="EMBL" id="FNCN01000008">
    <property type="protein sequence ID" value="SDG81500.1"/>
    <property type="molecule type" value="Genomic_DNA"/>
</dbReference>
<gene>
    <name evidence="11" type="ORF">SAMN05421505_108118</name>
</gene>
<dbReference type="GO" id="GO:0005737">
    <property type="term" value="C:cytoplasm"/>
    <property type="evidence" value="ECO:0007669"/>
    <property type="project" value="UniProtKB-SubCell"/>
</dbReference>